<evidence type="ECO:0000313" key="1">
    <source>
        <dbReference type="EMBL" id="QUS35101.1"/>
    </source>
</evidence>
<dbReference type="KEGG" id="fap:GR316_01720"/>
<dbReference type="AlphaFoldDB" id="A0A8J8MR18"/>
<organism evidence="1 2">
    <name type="scientific">Falsirhodobacter algicola</name>
    <dbReference type="NCBI Taxonomy" id="2692330"/>
    <lineage>
        <taxon>Bacteria</taxon>
        <taxon>Pseudomonadati</taxon>
        <taxon>Pseudomonadota</taxon>
        <taxon>Alphaproteobacteria</taxon>
        <taxon>Rhodobacterales</taxon>
        <taxon>Paracoccaceae</taxon>
        <taxon>Falsirhodobacter</taxon>
    </lineage>
</organism>
<protein>
    <submittedName>
        <fullName evidence="1">Phytanoyl-CoA dioxygenase</fullName>
    </submittedName>
</protein>
<proteinExistence type="predicted"/>
<dbReference type="RefSeq" id="WP_211784350.1">
    <property type="nucleotide sequence ID" value="NZ_CP047289.1"/>
</dbReference>
<dbReference type="EMBL" id="CP047289">
    <property type="protein sequence ID" value="QUS35101.1"/>
    <property type="molecule type" value="Genomic_DNA"/>
</dbReference>
<dbReference type="GO" id="GO:0051213">
    <property type="term" value="F:dioxygenase activity"/>
    <property type="evidence" value="ECO:0007669"/>
    <property type="project" value="UniProtKB-KW"/>
</dbReference>
<keyword evidence="2" id="KW-1185">Reference proteome</keyword>
<accession>A0A8J8MR18</accession>
<name>A0A8J8MR18_9RHOB</name>
<keyword evidence="1" id="KW-0223">Dioxygenase</keyword>
<dbReference type="Gene3D" id="2.60.120.620">
    <property type="entry name" value="q2cbj1_9rhob like domain"/>
    <property type="match status" value="1"/>
</dbReference>
<sequence length="281" mass="30682">MHDVHAAVTTPTPTFTPEMQRMRSGGYSIERGVLTAAEIDELKRAVQAHFRTKGRTQYGGRIQLRGLHAVPEVSRVLLSDAIIEVMRRHTPDGHVLLTGECDLMMNTTSGWHKDVTSDMRMGNAIFADPDFAVYKLAIYLQDQDEGSIAAFRVRPGTQRMADGDAVPAERLETQAGDVVVFDVRMDHAGQPPNLMTRMLRRQLGLIAPPLGLDQERMLTGIRARLPGPDRLAVFMTFGPDTPATRAYAAAGQHRHGPAPAPLSAGAEAALHRPGLAMIPVN</sequence>
<dbReference type="Proteomes" id="UP000679284">
    <property type="component" value="Chromosome"/>
</dbReference>
<dbReference type="SUPFAM" id="SSF51197">
    <property type="entry name" value="Clavaminate synthase-like"/>
    <property type="match status" value="1"/>
</dbReference>
<gene>
    <name evidence="1" type="ORF">GR316_01720</name>
</gene>
<keyword evidence="1" id="KW-0560">Oxidoreductase</keyword>
<evidence type="ECO:0000313" key="2">
    <source>
        <dbReference type="Proteomes" id="UP000679284"/>
    </source>
</evidence>
<reference evidence="1" key="1">
    <citation type="submission" date="2020-01" db="EMBL/GenBank/DDBJ databases">
        <authorList>
            <person name="Yang Y."/>
            <person name="Kwon Y.M."/>
        </authorList>
    </citation>
    <scope>NUCLEOTIDE SEQUENCE</scope>
    <source>
        <strain evidence="1">PG104</strain>
    </source>
</reference>